<protein>
    <submittedName>
        <fullName evidence="2">Uncharacterized protein</fullName>
    </submittedName>
</protein>
<dbReference type="Proteomes" id="UP000822688">
    <property type="component" value="Chromosome 9"/>
</dbReference>
<reference evidence="2" key="1">
    <citation type="submission" date="2020-06" db="EMBL/GenBank/DDBJ databases">
        <title>WGS assembly of Ceratodon purpureus strain R40.</title>
        <authorList>
            <person name="Carey S.B."/>
            <person name="Jenkins J."/>
            <person name="Shu S."/>
            <person name="Lovell J.T."/>
            <person name="Sreedasyam A."/>
            <person name="Maumus F."/>
            <person name="Tiley G.P."/>
            <person name="Fernandez-Pozo N."/>
            <person name="Barry K."/>
            <person name="Chen C."/>
            <person name="Wang M."/>
            <person name="Lipzen A."/>
            <person name="Daum C."/>
            <person name="Saski C.A."/>
            <person name="Payton A.C."/>
            <person name="Mcbreen J.C."/>
            <person name="Conrad R.E."/>
            <person name="Kollar L.M."/>
            <person name="Olsson S."/>
            <person name="Huttunen S."/>
            <person name="Landis J.B."/>
            <person name="Wickett N.J."/>
            <person name="Johnson M.G."/>
            <person name="Rensing S.A."/>
            <person name="Grimwood J."/>
            <person name="Schmutz J."/>
            <person name="Mcdaniel S.F."/>
        </authorList>
    </citation>
    <scope>NUCLEOTIDE SEQUENCE</scope>
    <source>
        <strain evidence="2">R40</strain>
    </source>
</reference>
<organism evidence="2 3">
    <name type="scientific">Ceratodon purpureus</name>
    <name type="common">Fire moss</name>
    <name type="synonym">Dicranum purpureum</name>
    <dbReference type="NCBI Taxonomy" id="3225"/>
    <lineage>
        <taxon>Eukaryota</taxon>
        <taxon>Viridiplantae</taxon>
        <taxon>Streptophyta</taxon>
        <taxon>Embryophyta</taxon>
        <taxon>Bryophyta</taxon>
        <taxon>Bryophytina</taxon>
        <taxon>Bryopsida</taxon>
        <taxon>Dicranidae</taxon>
        <taxon>Pseudoditrichales</taxon>
        <taxon>Ditrichaceae</taxon>
        <taxon>Ceratodon</taxon>
    </lineage>
</organism>
<accession>A0A8T0GQY8</accession>
<feature type="region of interest" description="Disordered" evidence="1">
    <location>
        <begin position="17"/>
        <end position="72"/>
    </location>
</feature>
<evidence type="ECO:0000313" key="3">
    <source>
        <dbReference type="Proteomes" id="UP000822688"/>
    </source>
</evidence>
<proteinExistence type="predicted"/>
<feature type="compositionally biased region" description="Basic residues" evidence="1">
    <location>
        <begin position="50"/>
        <end position="71"/>
    </location>
</feature>
<comment type="caution">
    <text evidence="2">The sequence shown here is derived from an EMBL/GenBank/DDBJ whole genome shotgun (WGS) entry which is preliminary data.</text>
</comment>
<dbReference type="AlphaFoldDB" id="A0A8T0GQY8"/>
<name>A0A8T0GQY8_CERPU</name>
<sequence>MAMVALNSCEEADLITRPTSSRDNHRHTCARAHGRRSAAHQEAIVQERKQRSRTKTRKQRTRSKTRNRDRRHKWEELIHRSDSVAEEILGSLDGIIRSCKDPLDVIMLCRFLKVHTSCLLLKF</sequence>
<dbReference type="EMBL" id="CM026430">
    <property type="protein sequence ID" value="KAG0562046.1"/>
    <property type="molecule type" value="Genomic_DNA"/>
</dbReference>
<evidence type="ECO:0000256" key="1">
    <source>
        <dbReference type="SAM" id="MobiDB-lite"/>
    </source>
</evidence>
<keyword evidence="3" id="KW-1185">Reference proteome</keyword>
<dbReference type="EMBL" id="CM026430">
    <property type="protein sequence ID" value="KAG0562045.1"/>
    <property type="molecule type" value="Genomic_DNA"/>
</dbReference>
<evidence type="ECO:0000313" key="2">
    <source>
        <dbReference type="EMBL" id="KAG0562046.1"/>
    </source>
</evidence>
<feature type="compositionally biased region" description="Basic residues" evidence="1">
    <location>
        <begin position="24"/>
        <end position="38"/>
    </location>
</feature>
<gene>
    <name evidence="2" type="ORF">KC19_9G113200</name>
</gene>